<dbReference type="Pfam" id="PF19895">
    <property type="entry name" value="DUF6368"/>
    <property type="match status" value="1"/>
</dbReference>
<sequence>MSCVTSEFSDTDSASVVPPQSFGYDLNDPVNHRPFVGSVDEYVHTNREWPETDGEIAAIQSLTGRVFTHCIVIAAMCNQTIDHQTLCWLLSVVATKYNGVVDFDMLDAPYSQLEMGKCEWRTDGQACWTVIGEPNACLRWLAHPRFRMVK</sequence>
<accession>A0A3B1DW70</accession>
<reference evidence="1" key="1">
    <citation type="submission" date="2018-06" db="EMBL/GenBank/DDBJ databases">
        <authorList>
            <person name="Zhirakovskaya E."/>
        </authorList>
    </citation>
    <scope>NUCLEOTIDE SEQUENCE</scope>
</reference>
<proteinExistence type="predicted"/>
<dbReference type="AlphaFoldDB" id="A0A3B1DW70"/>
<organism evidence="1">
    <name type="scientific">hydrothermal vent metagenome</name>
    <dbReference type="NCBI Taxonomy" id="652676"/>
    <lineage>
        <taxon>unclassified sequences</taxon>
        <taxon>metagenomes</taxon>
        <taxon>ecological metagenomes</taxon>
    </lineage>
</organism>
<protein>
    <submittedName>
        <fullName evidence="1">Uncharacterized protein</fullName>
    </submittedName>
</protein>
<dbReference type="InterPro" id="IPR045948">
    <property type="entry name" value="DUF6368"/>
</dbReference>
<gene>
    <name evidence="1" type="ORF">MNBD_PLANCTO02-341</name>
</gene>
<evidence type="ECO:0000313" key="1">
    <source>
        <dbReference type="EMBL" id="VAX41213.1"/>
    </source>
</evidence>
<name>A0A3B1DW70_9ZZZZ</name>
<dbReference type="EMBL" id="UOGL01000520">
    <property type="protein sequence ID" value="VAX41213.1"/>
    <property type="molecule type" value="Genomic_DNA"/>
</dbReference>